<dbReference type="Gene3D" id="2.60.120.560">
    <property type="entry name" value="Exo-inulinase, domain 1"/>
    <property type="match status" value="1"/>
</dbReference>
<dbReference type="PROSITE" id="PS51173">
    <property type="entry name" value="CBM2"/>
    <property type="match status" value="1"/>
</dbReference>
<sequence>MKPHIRRTKTLALTAFCGLIAGATLTSTPARAAALFSDDFEQPTVNVWLTGGGGSWSVTADGSKVFTQASTTADTLASAGSGSGSGTLVSARAKATSALSPDNLVSLAGKVSDPSNLYYVGFRGPNLEIGQRKWGQNVVLASTPFAASAGSWYTLSLSFLESGKVTGRATGPGDASATVSAADPGGTRSGDRVGFYTESASASFDDIRLRDELPPPTPPTGPCPVKVAIKPVVVTAATTFATFSLTNLSPASIAPPWTMTWRFPNGQLVGPFFNANFHQIGPVVTVTSVPWFPAIPPGTTTALTVGFHIANPLEAPSEVTFNGHTNCAVTLS</sequence>
<gene>
    <name evidence="4" type="ORF">ACFFIA_03075</name>
</gene>
<name>A0ABV6LW56_9ACTN</name>
<evidence type="ECO:0000256" key="2">
    <source>
        <dbReference type="SAM" id="SignalP"/>
    </source>
</evidence>
<dbReference type="InterPro" id="IPR008965">
    <property type="entry name" value="CBM2/CBM3_carb-bd_dom_sf"/>
</dbReference>
<organism evidence="4 5">
    <name type="scientific">Phytohabitans kaempferiae</name>
    <dbReference type="NCBI Taxonomy" id="1620943"/>
    <lineage>
        <taxon>Bacteria</taxon>
        <taxon>Bacillati</taxon>
        <taxon>Actinomycetota</taxon>
        <taxon>Actinomycetes</taxon>
        <taxon>Micromonosporales</taxon>
        <taxon>Micromonosporaceae</taxon>
    </lineage>
</organism>
<dbReference type="Pfam" id="PF00553">
    <property type="entry name" value="CBM_2"/>
    <property type="match status" value="1"/>
</dbReference>
<keyword evidence="5" id="KW-1185">Reference proteome</keyword>
<dbReference type="InterPro" id="IPR001919">
    <property type="entry name" value="CBD2"/>
</dbReference>
<feature type="region of interest" description="Disordered" evidence="1">
    <location>
        <begin position="168"/>
        <end position="192"/>
    </location>
</feature>
<protein>
    <submittedName>
        <fullName evidence="4">Cellulose binding domain-containing protein</fullName>
    </submittedName>
</protein>
<evidence type="ECO:0000313" key="4">
    <source>
        <dbReference type="EMBL" id="MFC0526635.1"/>
    </source>
</evidence>
<dbReference type="RefSeq" id="WP_377244876.1">
    <property type="nucleotide sequence ID" value="NZ_JBHLUH010000004.1"/>
</dbReference>
<accession>A0ABV6LW56</accession>
<feature type="chain" id="PRO_5045140530" evidence="2">
    <location>
        <begin position="33"/>
        <end position="332"/>
    </location>
</feature>
<dbReference type="SUPFAM" id="SSF49384">
    <property type="entry name" value="Carbohydrate-binding domain"/>
    <property type="match status" value="1"/>
</dbReference>
<keyword evidence="2" id="KW-0732">Signal</keyword>
<evidence type="ECO:0000259" key="3">
    <source>
        <dbReference type="PROSITE" id="PS51173"/>
    </source>
</evidence>
<dbReference type="EMBL" id="JBHLUH010000004">
    <property type="protein sequence ID" value="MFC0526635.1"/>
    <property type="molecule type" value="Genomic_DNA"/>
</dbReference>
<comment type="caution">
    <text evidence="4">The sequence shown here is derived from an EMBL/GenBank/DDBJ whole genome shotgun (WGS) entry which is preliminary data.</text>
</comment>
<reference evidence="4 5" key="1">
    <citation type="submission" date="2024-09" db="EMBL/GenBank/DDBJ databases">
        <authorList>
            <person name="Sun Q."/>
            <person name="Mori K."/>
        </authorList>
    </citation>
    <scope>NUCLEOTIDE SEQUENCE [LARGE SCALE GENOMIC DNA]</scope>
    <source>
        <strain evidence="4 5">TBRC 3947</strain>
    </source>
</reference>
<dbReference type="InterPro" id="IPR012291">
    <property type="entry name" value="CBM2_carb-bd_dom_sf"/>
</dbReference>
<dbReference type="Proteomes" id="UP001589867">
    <property type="component" value="Unassembled WGS sequence"/>
</dbReference>
<proteinExistence type="predicted"/>
<feature type="signal peptide" evidence="2">
    <location>
        <begin position="1"/>
        <end position="32"/>
    </location>
</feature>
<feature type="domain" description="CBM2" evidence="3">
    <location>
        <begin position="216"/>
        <end position="329"/>
    </location>
</feature>
<evidence type="ECO:0000313" key="5">
    <source>
        <dbReference type="Proteomes" id="UP001589867"/>
    </source>
</evidence>
<dbReference type="Gene3D" id="2.60.40.290">
    <property type="match status" value="1"/>
</dbReference>
<evidence type="ECO:0000256" key="1">
    <source>
        <dbReference type="SAM" id="MobiDB-lite"/>
    </source>
</evidence>